<accession>A0A9N8DIF3</accession>
<feature type="compositionally biased region" description="Low complexity" evidence="1">
    <location>
        <begin position="136"/>
        <end position="150"/>
    </location>
</feature>
<evidence type="ECO:0000256" key="2">
    <source>
        <dbReference type="SAM" id="Phobius"/>
    </source>
</evidence>
<feature type="compositionally biased region" description="Basic and acidic residues" evidence="1">
    <location>
        <begin position="1892"/>
        <end position="1911"/>
    </location>
</feature>
<feature type="compositionally biased region" description="Low complexity" evidence="1">
    <location>
        <begin position="107"/>
        <end position="124"/>
    </location>
</feature>
<dbReference type="OrthoDB" id="44201at2759"/>
<feature type="region of interest" description="Disordered" evidence="1">
    <location>
        <begin position="203"/>
        <end position="238"/>
    </location>
</feature>
<dbReference type="Gene3D" id="3.30.450.20">
    <property type="entry name" value="PAS domain"/>
    <property type="match status" value="2"/>
</dbReference>
<gene>
    <name evidence="3" type="ORF">SEMRO_161_G072660.1</name>
</gene>
<comment type="caution">
    <text evidence="3">The sequence shown here is derived from an EMBL/GenBank/DDBJ whole genome shotgun (WGS) entry which is preliminary data.</text>
</comment>
<proteinExistence type="predicted"/>
<keyword evidence="2" id="KW-0812">Transmembrane</keyword>
<organism evidence="3 4">
    <name type="scientific">Seminavis robusta</name>
    <dbReference type="NCBI Taxonomy" id="568900"/>
    <lineage>
        <taxon>Eukaryota</taxon>
        <taxon>Sar</taxon>
        <taxon>Stramenopiles</taxon>
        <taxon>Ochrophyta</taxon>
        <taxon>Bacillariophyta</taxon>
        <taxon>Bacillariophyceae</taxon>
        <taxon>Bacillariophycidae</taxon>
        <taxon>Naviculales</taxon>
        <taxon>Naviculaceae</taxon>
        <taxon>Seminavis</taxon>
    </lineage>
</organism>
<feature type="transmembrane region" description="Helical" evidence="2">
    <location>
        <begin position="763"/>
        <end position="786"/>
    </location>
</feature>
<feature type="transmembrane region" description="Helical" evidence="2">
    <location>
        <begin position="270"/>
        <end position="293"/>
    </location>
</feature>
<name>A0A9N8DIF3_9STRA</name>
<feature type="compositionally biased region" description="Polar residues" evidence="1">
    <location>
        <begin position="170"/>
        <end position="181"/>
    </location>
</feature>
<feature type="compositionally biased region" description="Polar residues" evidence="1">
    <location>
        <begin position="220"/>
        <end position="233"/>
    </location>
</feature>
<feature type="compositionally biased region" description="Polar residues" evidence="1">
    <location>
        <begin position="2008"/>
        <end position="2020"/>
    </location>
</feature>
<keyword evidence="2" id="KW-0472">Membrane</keyword>
<sequence length="2027" mass="227058">MTSSDLPGHVVDQNSSHSRSDDHGSSSRQILLVDAQQPQYIPDIDHPPIQQQSLDQVVPVVMPPPFQERPRRHSTCPGDDPLLGRLRPPRRPTVIPTPTDSSTRTESSSCLTTNTNNNNNNSNSSHHRRLSKVSLTSTNASTTQQQQQRTAAKKRRSSLELRKLPVPSVLFSNNHHNNPSECTELHEDDSVVVVSAHVHPIHHHHRNNNHNHNNKDRPSHATTTRSSGVSAEQHTAPGDNASQRWCCNFSAFLRRTCLNSNFNLRTQMMLSFGVVSACSILLVVLVCIVVSVMCGAQVQQITQQSFSDLIRSKEGTTARYLAEGLTLRLLPLDLVQVLYEATRDRFAGYPTYEDDSKVPFFDMISQTGRYPIRGPPLPLDWHITTTGGNVNATTAQEHVQSRYQWYQQDAPLSTENAVFFMQGACNPNATLGESAYWDDCSDANNDVSTGGKLTPTTTAQQIYTKSADLAPLLKSLYEFYLDVKEIGIYFFNSGAGAVMVFPHYALNTSTSYQSIGCDWLLSPHPYDRSRRIGSLQDHVRCESRGVHVDGTVVSTRLYSPMDRAWCRNQAMRPDEIISYGPYQSAWHERDWLMSIGRAVYDRVTKEFIGCISIDYGLDAVEQAVNEGKVTGNSQVTLVRFDEDGTVVASSAWNSTASSHTVHVDELNVGVSKESFARLKELVDYDGTTSSSQWNSYHVRQEYENFHVEADGYLVSAYPIPHPPEEYDPSYRPEFFAISSLSKSDIAWEVEDVSESVSETVSGLVSLSLIVGLAGLAAVVLFIFVVSHAITLPLKYMNDVSSDIVNTFGGHKEDGIEMSHTTLDSKCTPKTELNDVVKQFQKMVARFSGSAMARTMQVHVNEIDNQLSLEGNYADLYLGRDSADFRYTYKTRNRSLSKTMEEDKFSKKTEEDKFSKKMEEYKEKDQPDEDSPEKVLQRIHFGSVINDGNKSEATTFRTADGKWGNGNSLTSPLFFWIVALIVLPLLITTVSLSTFVTYSISQGLFGIIQETQYAHIEINDYALLVQAESRATYAALAMRQSIRDNFLLMRYSSWLIFDGLERTDSYTEMIGGTDECKAYRVVEQCPAYGDYHCDCKWNDRFGKQGSCDNYEVDTRYLQKSVFYGLSENVLPTGDRPSTPLYNYSRSPEETQWWNDTMNLPGSHKGANASGYETTYDRMRVGSAFPLFHTFYNADMHRGSFQHAALFYEADGLAIGYGGCSPDTLLLSRWSSTESNGAASLRPELCPLGKFGYDPRCRAWYDEGRRLALENNTGLYVTPPYHFAKVGDFYGQTATSPLIDPRTGEHVGQTLVDFLSLVIFEALKNKNTPLTDGGFPVVITGMSDWSGADTVIGPGWSLVENSSAPIGDILLPHDAPMCTTPHEKCERRAAFEEIRRRMKNGESGNGHFVRTRADGTNEPIHLAFAPVRAKVITPVNSSVFARGIDVSDFLVYSLALVEPEESLLKPFEDVEAQVHKQIIIAIVVLALVIVISTAFVLYISNRLTLSMTEPMIYLLQLIVHLNRSNVDGSPPGVDVDKGYGSREIVNVVGSIETLYRIVQAANVAFYAGDIEKAYFVLADAARLFRRLENSKAEGVANNNLGNTMLVFIRTMDDTGTEHVCGFKKREVIGKGMGYYHRAIQLGEKAYDRFYEEEGWSPSCLEFMQHLSNRYFNRAMFLLTVKDSHERPAELEELGLRDLQIATDMDVEIVDQGTETGWDVRGADKLFDVILSRVRGHLLLLEMGYEDKWDVDELLDNAFDLVKRELNSSNPGASPLFKEFCPAGRMQQIETELMKYKMIKGDVECAAKIAIRMLVEDEKTIQSAQLKAVEVLVIHAKRELAESNVRSPSQLQSIRELEDYQDWLQMASNERDRRSTCGWEDDALPETLKKSVRKIMSDSERGSKNAGKRKEDMKLSSLRASTRGDDDDASIKPRVDDGSAAGSTRDNNAEDEARFDLVDRGFDDVEKRDYYNEDFSAEFEDISVEVEGESNQLVPLSTSSCGTHMPRCIGSHSSYPTDFGTNDDSMHSRE</sequence>
<feature type="region of interest" description="Disordered" evidence="1">
    <location>
        <begin position="62"/>
        <end position="183"/>
    </location>
</feature>
<dbReference type="EMBL" id="CAICTM010000160">
    <property type="protein sequence ID" value="CAB9503302.1"/>
    <property type="molecule type" value="Genomic_DNA"/>
</dbReference>
<reference evidence="3" key="1">
    <citation type="submission" date="2020-06" db="EMBL/GenBank/DDBJ databases">
        <authorList>
            <consortium name="Plant Systems Biology data submission"/>
        </authorList>
    </citation>
    <scope>NUCLEOTIDE SEQUENCE</scope>
    <source>
        <strain evidence="3">D6</strain>
    </source>
</reference>
<dbReference type="Proteomes" id="UP001153069">
    <property type="component" value="Unassembled WGS sequence"/>
</dbReference>
<feature type="transmembrane region" description="Helical" evidence="2">
    <location>
        <begin position="1476"/>
        <end position="1497"/>
    </location>
</feature>
<protein>
    <submittedName>
        <fullName evidence="3">Uncharacterized protein</fullName>
    </submittedName>
</protein>
<evidence type="ECO:0000313" key="3">
    <source>
        <dbReference type="EMBL" id="CAB9503302.1"/>
    </source>
</evidence>
<feature type="region of interest" description="Disordered" evidence="1">
    <location>
        <begin position="2008"/>
        <end position="2027"/>
    </location>
</feature>
<keyword evidence="2" id="KW-1133">Transmembrane helix</keyword>
<keyword evidence="4" id="KW-1185">Reference proteome</keyword>
<feature type="region of interest" description="Disordered" evidence="1">
    <location>
        <begin position="1887"/>
        <end position="1949"/>
    </location>
</feature>
<feature type="region of interest" description="Disordered" evidence="1">
    <location>
        <begin position="1"/>
        <end position="28"/>
    </location>
</feature>
<evidence type="ECO:0000313" key="4">
    <source>
        <dbReference type="Proteomes" id="UP001153069"/>
    </source>
</evidence>
<feature type="compositionally biased region" description="Low complexity" evidence="1">
    <location>
        <begin position="77"/>
        <end position="99"/>
    </location>
</feature>
<feature type="transmembrane region" description="Helical" evidence="2">
    <location>
        <begin position="972"/>
        <end position="997"/>
    </location>
</feature>
<evidence type="ECO:0000256" key="1">
    <source>
        <dbReference type="SAM" id="MobiDB-lite"/>
    </source>
</evidence>